<gene>
    <name evidence="9" type="primary">thiE</name>
    <name evidence="13" type="ORF">HMPREF9333_00142</name>
</gene>
<dbReference type="PANTHER" id="PTHR20857:SF23">
    <property type="entry name" value="THIAMINE BIOSYNTHETIC BIFUNCTIONAL ENZYME"/>
    <property type="match status" value="1"/>
</dbReference>
<evidence type="ECO:0000256" key="9">
    <source>
        <dbReference type="HAMAP-Rule" id="MF_00097"/>
    </source>
</evidence>
<dbReference type="HOGENOM" id="CLU_018272_3_2_9"/>
<dbReference type="GO" id="GO:0000287">
    <property type="term" value="F:magnesium ion binding"/>
    <property type="evidence" value="ECO:0007669"/>
    <property type="project" value="UniProtKB-UniRule"/>
</dbReference>
<dbReference type="OrthoDB" id="9812206at2"/>
<evidence type="ECO:0000256" key="3">
    <source>
        <dbReference type="ARBA" id="ARBA00022723"/>
    </source>
</evidence>
<dbReference type="Pfam" id="PF02581">
    <property type="entry name" value="TMP-TENI"/>
    <property type="match status" value="1"/>
</dbReference>
<dbReference type="HAMAP" id="MF_00097">
    <property type="entry name" value="TMP_synthase"/>
    <property type="match status" value="1"/>
</dbReference>
<sequence length="219" mass="24223">MIFKKGMIYAIADISGNEDECCSEYKENFFYKVEEALKGGTEIIQLRYKSPYSQELLYEYAMKLCELTHRYSAMFIVNDYVELAKKTGADGVHIGQEDIKKTGIVYTRNSLHDGAVIGVTAKTVSDAKKARQLGADYIGSGAIFKTDTKADAQSMDIDELKDICTQLDIPVFAIGGIDISNVNRLKGVPITGIAVSRGIFAAKDIRLQVLKLKEAMLKL</sequence>
<dbReference type="STRING" id="679200.HMPREF9333_00142"/>
<dbReference type="GO" id="GO:0004789">
    <property type="term" value="F:thiamine-phosphate diphosphorylase activity"/>
    <property type="evidence" value="ECO:0007669"/>
    <property type="project" value="UniProtKB-UniRule"/>
</dbReference>
<evidence type="ECO:0000256" key="5">
    <source>
        <dbReference type="ARBA" id="ARBA00022977"/>
    </source>
</evidence>
<dbReference type="EMBL" id="ACZL01000003">
    <property type="protein sequence ID" value="EHI56695.1"/>
    <property type="molecule type" value="Genomic_DNA"/>
</dbReference>
<comment type="caution">
    <text evidence="13">The sequence shown here is derived from an EMBL/GenBank/DDBJ whole genome shotgun (WGS) entry which is preliminary data.</text>
</comment>
<evidence type="ECO:0000259" key="12">
    <source>
        <dbReference type="Pfam" id="PF02581"/>
    </source>
</evidence>
<comment type="function">
    <text evidence="9">Condenses 4-methyl-5-(beta-hydroxyethyl)thiazole monophosphate (THZ-P) and 2-methyl-4-amino-5-hydroxymethyl pyrimidine pyrophosphate (HMP-PP) to form thiamine monophosphate (TMP).</text>
</comment>
<dbReference type="RefSeq" id="WP_005539088.1">
    <property type="nucleotide sequence ID" value="NZ_JH378829.1"/>
</dbReference>
<feature type="binding site" evidence="9">
    <location>
        <position position="120"/>
    </location>
    <ligand>
        <name>4-amino-2-methyl-5-(diphosphooxymethyl)pyrimidine</name>
        <dbReference type="ChEBI" id="CHEBI:57841"/>
    </ligand>
</feature>
<reference evidence="13 14" key="1">
    <citation type="submission" date="2011-08" db="EMBL/GenBank/DDBJ databases">
        <title>The Genome Sequence of Johnsonella ignava ATCC 51276.</title>
        <authorList>
            <consortium name="The Broad Institute Genome Sequencing Platform"/>
            <person name="Earl A."/>
            <person name="Ward D."/>
            <person name="Feldgarden M."/>
            <person name="Gevers D."/>
            <person name="Izard J."/>
            <person name="Blanton J.M."/>
            <person name="Baranova O.V."/>
            <person name="Dewhirst F.E."/>
            <person name="Young S.K."/>
            <person name="Zeng Q."/>
            <person name="Gargeya S."/>
            <person name="Fitzgerald M."/>
            <person name="Haas B."/>
            <person name="Abouelleil A."/>
            <person name="Alvarado L."/>
            <person name="Arachchi H.M."/>
            <person name="Berlin A."/>
            <person name="Brown A."/>
            <person name="Chapman S.B."/>
            <person name="Chen Z."/>
            <person name="Dunbar C."/>
            <person name="Freedman E."/>
            <person name="Gearin G."/>
            <person name="Gellesch M."/>
            <person name="Goldberg J."/>
            <person name="Griggs A."/>
            <person name="Gujja S."/>
            <person name="Heiman D."/>
            <person name="Howarth C."/>
            <person name="Larson L."/>
            <person name="Lui A."/>
            <person name="MacDonald P.J.P."/>
            <person name="Montmayeur A."/>
            <person name="Murphy C."/>
            <person name="Neiman D."/>
            <person name="Pearson M."/>
            <person name="Priest M."/>
            <person name="Roberts A."/>
            <person name="Saif S."/>
            <person name="Shea T."/>
            <person name="Shenoy N."/>
            <person name="Sisk P."/>
            <person name="Stolte C."/>
            <person name="Sykes S."/>
            <person name="Wortman J."/>
            <person name="Nusbaum C."/>
            <person name="Birren B."/>
        </authorList>
    </citation>
    <scope>NUCLEOTIDE SEQUENCE [LARGE SCALE GENOMIC DNA]</scope>
    <source>
        <strain evidence="13 14">ATCC 51276</strain>
    </source>
</reference>
<dbReference type="UniPathway" id="UPA00060">
    <property type="reaction ID" value="UER00141"/>
</dbReference>
<dbReference type="InterPro" id="IPR036206">
    <property type="entry name" value="ThiamineP_synth_sf"/>
</dbReference>
<evidence type="ECO:0000256" key="7">
    <source>
        <dbReference type="ARBA" id="ARBA00047851"/>
    </source>
</evidence>
<organism evidence="13 14">
    <name type="scientific">Johnsonella ignava ATCC 51276</name>
    <dbReference type="NCBI Taxonomy" id="679200"/>
    <lineage>
        <taxon>Bacteria</taxon>
        <taxon>Bacillati</taxon>
        <taxon>Bacillota</taxon>
        <taxon>Clostridia</taxon>
        <taxon>Lachnospirales</taxon>
        <taxon>Lachnospiraceae</taxon>
        <taxon>Johnsonella</taxon>
    </lineage>
</organism>
<feature type="domain" description="Thiamine phosphate synthase/TenI" evidence="12">
    <location>
        <begin position="26"/>
        <end position="199"/>
    </location>
</feature>
<evidence type="ECO:0000256" key="6">
    <source>
        <dbReference type="ARBA" id="ARBA00047334"/>
    </source>
</evidence>
<dbReference type="CDD" id="cd00564">
    <property type="entry name" value="TMP_TenI"/>
    <property type="match status" value="1"/>
</dbReference>
<dbReference type="PANTHER" id="PTHR20857">
    <property type="entry name" value="THIAMINE-PHOSPHATE PYROPHOSPHORYLASE"/>
    <property type="match status" value="1"/>
</dbReference>
<dbReference type="GO" id="GO:0009229">
    <property type="term" value="P:thiamine diphosphate biosynthetic process"/>
    <property type="evidence" value="ECO:0007669"/>
    <property type="project" value="UniProtKB-UniRule"/>
</dbReference>
<protein>
    <recommendedName>
        <fullName evidence="9">Thiamine-phosphate synthase</fullName>
        <shortName evidence="9">TP synthase</shortName>
        <shortName evidence="9">TPS</shortName>
        <ecNumber evidence="9">2.5.1.3</ecNumber>
    </recommendedName>
    <alternativeName>
        <fullName evidence="9">Thiamine-phosphate pyrophosphorylase</fullName>
        <shortName evidence="9">TMP pyrophosphorylase</shortName>
        <shortName evidence="9">TMP-PPase</shortName>
    </alternativeName>
</protein>
<dbReference type="NCBIfam" id="TIGR00693">
    <property type="entry name" value="thiE"/>
    <property type="match status" value="1"/>
</dbReference>
<dbReference type="Gene3D" id="3.20.20.70">
    <property type="entry name" value="Aldolase class I"/>
    <property type="match status" value="1"/>
</dbReference>
<proteinExistence type="inferred from homology"/>
<dbReference type="PATRIC" id="fig|679200.3.peg.158"/>
<dbReference type="GO" id="GO:0005737">
    <property type="term" value="C:cytoplasm"/>
    <property type="evidence" value="ECO:0007669"/>
    <property type="project" value="TreeGrafter"/>
</dbReference>
<keyword evidence="2 9" id="KW-0808">Transferase</keyword>
<dbReference type="eggNOG" id="COG0352">
    <property type="taxonomic scope" value="Bacteria"/>
</dbReference>
<evidence type="ECO:0000256" key="2">
    <source>
        <dbReference type="ARBA" id="ARBA00022679"/>
    </source>
</evidence>
<evidence type="ECO:0000313" key="13">
    <source>
        <dbReference type="EMBL" id="EHI56695.1"/>
    </source>
</evidence>
<comment type="catalytic activity">
    <reaction evidence="6 9 10">
        <text>4-methyl-5-(2-phosphooxyethyl)-thiazole + 4-amino-2-methyl-5-(diphosphooxymethyl)pyrimidine + H(+) = thiamine phosphate + diphosphate</text>
        <dbReference type="Rhea" id="RHEA:22328"/>
        <dbReference type="ChEBI" id="CHEBI:15378"/>
        <dbReference type="ChEBI" id="CHEBI:33019"/>
        <dbReference type="ChEBI" id="CHEBI:37575"/>
        <dbReference type="ChEBI" id="CHEBI:57841"/>
        <dbReference type="ChEBI" id="CHEBI:58296"/>
        <dbReference type="EC" id="2.5.1.3"/>
    </reaction>
</comment>
<feature type="binding site" evidence="9">
    <location>
        <position position="176"/>
    </location>
    <ligand>
        <name>2-[(2R,5Z)-2-carboxy-4-methylthiazol-5(2H)-ylidene]ethyl phosphate</name>
        <dbReference type="ChEBI" id="CHEBI:62899"/>
    </ligand>
</feature>
<feature type="binding site" evidence="9">
    <location>
        <position position="98"/>
    </location>
    <ligand>
        <name>Mg(2+)</name>
        <dbReference type="ChEBI" id="CHEBI:18420"/>
    </ligand>
</feature>
<dbReference type="GO" id="GO:0009228">
    <property type="term" value="P:thiamine biosynthetic process"/>
    <property type="evidence" value="ECO:0007669"/>
    <property type="project" value="UniProtKB-KW"/>
</dbReference>
<keyword evidence="5 9" id="KW-0784">Thiamine biosynthesis</keyword>
<dbReference type="AlphaFoldDB" id="G5GF04"/>
<dbReference type="EC" id="2.5.1.3" evidence="9"/>
<feature type="binding site" evidence="9">
    <location>
        <position position="149"/>
    </location>
    <ligand>
        <name>4-amino-2-methyl-5-(diphosphooxymethyl)pyrimidine</name>
        <dbReference type="ChEBI" id="CHEBI:57841"/>
    </ligand>
</feature>
<keyword evidence="14" id="KW-1185">Reference proteome</keyword>
<name>G5GF04_9FIRM</name>
<comment type="caution">
    <text evidence="9">Lacks conserved residue(s) required for the propagation of feature annotation.</text>
</comment>
<feature type="binding site" evidence="9">
    <location>
        <begin position="45"/>
        <end position="49"/>
    </location>
    <ligand>
        <name>4-amino-2-methyl-5-(diphosphooxymethyl)pyrimidine</name>
        <dbReference type="ChEBI" id="CHEBI:57841"/>
    </ligand>
</feature>
<evidence type="ECO:0000256" key="4">
    <source>
        <dbReference type="ARBA" id="ARBA00022842"/>
    </source>
</evidence>
<dbReference type="InterPro" id="IPR034291">
    <property type="entry name" value="TMP_synthase"/>
</dbReference>
<evidence type="ECO:0000256" key="11">
    <source>
        <dbReference type="RuleBase" id="RU004253"/>
    </source>
</evidence>
<feature type="binding site" evidence="9">
    <location>
        <position position="79"/>
    </location>
    <ligand>
        <name>Mg(2+)</name>
        <dbReference type="ChEBI" id="CHEBI:18420"/>
    </ligand>
</feature>
<comment type="catalytic activity">
    <reaction evidence="8 9 10">
        <text>2-[(2R,5Z)-2-carboxy-4-methylthiazol-5(2H)-ylidene]ethyl phosphate + 4-amino-2-methyl-5-(diphosphooxymethyl)pyrimidine + 2 H(+) = thiamine phosphate + CO2 + diphosphate</text>
        <dbReference type="Rhea" id="RHEA:47844"/>
        <dbReference type="ChEBI" id="CHEBI:15378"/>
        <dbReference type="ChEBI" id="CHEBI:16526"/>
        <dbReference type="ChEBI" id="CHEBI:33019"/>
        <dbReference type="ChEBI" id="CHEBI:37575"/>
        <dbReference type="ChEBI" id="CHEBI:57841"/>
        <dbReference type="ChEBI" id="CHEBI:62899"/>
        <dbReference type="EC" id="2.5.1.3"/>
    </reaction>
</comment>
<evidence type="ECO:0000313" key="14">
    <source>
        <dbReference type="Proteomes" id="UP000003011"/>
    </source>
</evidence>
<feature type="binding site" evidence="9">
    <location>
        <begin position="146"/>
        <end position="148"/>
    </location>
    <ligand>
        <name>2-[(2R,5Z)-2-carboxy-4-methylthiazol-5(2H)-ylidene]ethyl phosphate</name>
        <dbReference type="ChEBI" id="CHEBI:62899"/>
    </ligand>
</feature>
<feature type="binding site" evidence="9">
    <location>
        <position position="78"/>
    </location>
    <ligand>
        <name>4-amino-2-methyl-5-(diphosphooxymethyl)pyrimidine</name>
        <dbReference type="ChEBI" id="CHEBI:57841"/>
    </ligand>
</feature>
<keyword evidence="3 9" id="KW-0479">Metal-binding</keyword>
<comment type="catalytic activity">
    <reaction evidence="7 9 10">
        <text>2-(2-carboxy-4-methylthiazol-5-yl)ethyl phosphate + 4-amino-2-methyl-5-(diphosphooxymethyl)pyrimidine + 2 H(+) = thiamine phosphate + CO2 + diphosphate</text>
        <dbReference type="Rhea" id="RHEA:47848"/>
        <dbReference type="ChEBI" id="CHEBI:15378"/>
        <dbReference type="ChEBI" id="CHEBI:16526"/>
        <dbReference type="ChEBI" id="CHEBI:33019"/>
        <dbReference type="ChEBI" id="CHEBI:37575"/>
        <dbReference type="ChEBI" id="CHEBI:57841"/>
        <dbReference type="ChEBI" id="CHEBI:62890"/>
        <dbReference type="EC" id="2.5.1.3"/>
    </reaction>
</comment>
<comment type="cofactor">
    <cofactor evidence="9">
        <name>Mg(2+)</name>
        <dbReference type="ChEBI" id="CHEBI:18420"/>
    </cofactor>
    <text evidence="9">Binds 1 Mg(2+) ion per subunit.</text>
</comment>
<comment type="pathway">
    <text evidence="1 9 11">Cofactor biosynthesis; thiamine diphosphate biosynthesis; thiamine phosphate from 4-amino-2-methyl-5-diphosphomethylpyrimidine and 4-methyl-5-(2-phosphoethyl)-thiazole: step 1/1.</text>
</comment>
<evidence type="ECO:0000256" key="10">
    <source>
        <dbReference type="RuleBase" id="RU003826"/>
    </source>
</evidence>
<comment type="similarity">
    <text evidence="9 10">Belongs to the thiamine-phosphate synthase family.</text>
</comment>
<evidence type="ECO:0000256" key="8">
    <source>
        <dbReference type="ARBA" id="ARBA00047883"/>
    </source>
</evidence>
<accession>G5GF04</accession>
<dbReference type="Proteomes" id="UP000003011">
    <property type="component" value="Unassembled WGS sequence"/>
</dbReference>
<evidence type="ECO:0000256" key="1">
    <source>
        <dbReference type="ARBA" id="ARBA00005165"/>
    </source>
</evidence>
<keyword evidence="4 9" id="KW-0460">Magnesium</keyword>
<dbReference type="InterPro" id="IPR013785">
    <property type="entry name" value="Aldolase_TIM"/>
</dbReference>
<dbReference type="InterPro" id="IPR022998">
    <property type="entry name" value="ThiamineP_synth_TenI"/>
</dbReference>
<dbReference type="SUPFAM" id="SSF51391">
    <property type="entry name" value="Thiamin phosphate synthase"/>
    <property type="match status" value="1"/>
</dbReference>